<feature type="domain" description="DUF305" evidence="3">
    <location>
        <begin position="72"/>
        <end position="220"/>
    </location>
</feature>
<organism evidence="4 5">
    <name type="scientific">Cognatilysobacter bugurensis</name>
    <dbReference type="NCBI Taxonomy" id="543356"/>
    <lineage>
        <taxon>Bacteria</taxon>
        <taxon>Pseudomonadati</taxon>
        <taxon>Pseudomonadota</taxon>
        <taxon>Gammaproteobacteria</taxon>
        <taxon>Lysobacterales</taxon>
        <taxon>Lysobacteraceae</taxon>
        <taxon>Cognatilysobacter</taxon>
    </lineage>
</organism>
<dbReference type="InterPro" id="IPR005183">
    <property type="entry name" value="DUF305_CopM-like"/>
</dbReference>
<feature type="signal peptide" evidence="2">
    <location>
        <begin position="1"/>
        <end position="38"/>
    </location>
</feature>
<keyword evidence="5" id="KW-1185">Reference proteome</keyword>
<sequence>MTRQPLEPVASPRARISNMRPSLLLAAMLAAPISPAFAQVSIVNPGAPGEATRELSPDQAVKIAGSRYSAADVQFMRQMIPHHQQAMDMAALVGKRTNSPAVIEAAARIEASQRDEIGFMQQWLTARGETATDPQAGDHASHGMFGMATPAQMGALAQAEGREFDRQFLQLMISHHGGALKMVEELLDQSGSAYDPTLLEFVNDVANDQAAEIERMTTLLATVSPDPRTGLKAGFRDAASAIENMRLIASVPKPAGFFDPENPAGLPLEPVDDKKKKKEEKKDAKALAEEQRDKAFKRFKGESGEKGRGALLSFSNTDMAFSNDVLVVGNYHGFNAYRLGADGVPTLVSSVVCPGGQGDVSIVGNLLLMSVEETRGRLDCGLQGVVEDVSKDRFRGLRVFDISDLARPKQVAAVQTCRGSHTHSVVSSDDKRIVVYNSGTSSVRKQKELERCVDEVPGDTRTALFRIDVIEIPVADPSKARVVDSPAVFADPKTGTLAGLWRGGDHGDMTQKTSKTDHCHDITVFPEKKIAAGACSGNGILFDISNPLKPKRIDAVTDTGFAYWHSATFNNDGTKVIFTDEWGGGGRPRCRASDPRNYGADAIYDIVDGKLVFRSYFKIPAPQAVTENCVAHNGSVVPVPGRDVFVQAWYQGGLSVIDFTDSANPVEIAFFDRGPVDAEKLITGGFWSTYFYDGRIYGSEITRGLDVLTLEPSKFITTNEISAAALATADPVFNPQQQFAMTWPAAPVVGLAYVDQLARNGALKAGLEPELRAALTAAQTALNQPGSGGDKAALARRLDTLAGSVAVGSGTAGNSAGREAALSRVLKELAAKLR</sequence>
<evidence type="ECO:0000259" key="3">
    <source>
        <dbReference type="Pfam" id="PF03713"/>
    </source>
</evidence>
<accession>A0A918SVC0</accession>
<keyword evidence="2" id="KW-0732">Signal</keyword>
<dbReference type="SUPFAM" id="SSF75011">
    <property type="entry name" value="3-carboxy-cis,cis-mucoante lactonizing enzyme"/>
    <property type="match status" value="1"/>
</dbReference>
<dbReference type="PANTHER" id="PTHR36933:SF1">
    <property type="entry name" value="SLL0788 PROTEIN"/>
    <property type="match status" value="1"/>
</dbReference>
<dbReference type="EMBL" id="BMYD01000001">
    <property type="protein sequence ID" value="GHA72252.1"/>
    <property type="molecule type" value="Genomic_DNA"/>
</dbReference>
<reference evidence="4" key="1">
    <citation type="journal article" date="2014" name="Int. J. Syst. Evol. Microbiol.">
        <title>Complete genome sequence of Corynebacterium casei LMG S-19264T (=DSM 44701T), isolated from a smear-ripened cheese.</title>
        <authorList>
            <consortium name="US DOE Joint Genome Institute (JGI-PGF)"/>
            <person name="Walter F."/>
            <person name="Albersmeier A."/>
            <person name="Kalinowski J."/>
            <person name="Ruckert C."/>
        </authorList>
    </citation>
    <scope>NUCLEOTIDE SEQUENCE</scope>
    <source>
        <strain evidence="4">KCTC 23077</strain>
    </source>
</reference>
<comment type="caution">
    <text evidence="4">The sequence shown here is derived from an EMBL/GenBank/DDBJ whole genome shotgun (WGS) entry which is preliminary data.</text>
</comment>
<dbReference type="PANTHER" id="PTHR36933">
    <property type="entry name" value="SLL0788 PROTEIN"/>
    <property type="match status" value="1"/>
</dbReference>
<name>A0A918SVC0_9GAMM</name>
<feature type="region of interest" description="Disordered" evidence="1">
    <location>
        <begin position="259"/>
        <end position="287"/>
    </location>
</feature>
<feature type="chain" id="PRO_5038081922" description="DUF305 domain-containing protein" evidence="2">
    <location>
        <begin position="39"/>
        <end position="834"/>
    </location>
</feature>
<dbReference type="Gene3D" id="1.20.1260.10">
    <property type="match status" value="1"/>
</dbReference>
<gene>
    <name evidence="4" type="ORF">GCM10007067_05910</name>
</gene>
<dbReference type="Proteomes" id="UP000646426">
    <property type="component" value="Unassembled WGS sequence"/>
</dbReference>
<dbReference type="AlphaFoldDB" id="A0A918SVC0"/>
<evidence type="ECO:0000313" key="4">
    <source>
        <dbReference type="EMBL" id="GHA72252.1"/>
    </source>
</evidence>
<dbReference type="InterPro" id="IPR012347">
    <property type="entry name" value="Ferritin-like"/>
</dbReference>
<reference evidence="4" key="2">
    <citation type="submission" date="2020-09" db="EMBL/GenBank/DDBJ databases">
        <authorList>
            <person name="Sun Q."/>
            <person name="Kim S."/>
        </authorList>
    </citation>
    <scope>NUCLEOTIDE SEQUENCE</scope>
    <source>
        <strain evidence="4">KCTC 23077</strain>
    </source>
</reference>
<evidence type="ECO:0000256" key="2">
    <source>
        <dbReference type="SAM" id="SignalP"/>
    </source>
</evidence>
<evidence type="ECO:0000256" key="1">
    <source>
        <dbReference type="SAM" id="MobiDB-lite"/>
    </source>
</evidence>
<evidence type="ECO:0000313" key="5">
    <source>
        <dbReference type="Proteomes" id="UP000646426"/>
    </source>
</evidence>
<dbReference type="Pfam" id="PF03713">
    <property type="entry name" value="DUF305"/>
    <property type="match status" value="1"/>
</dbReference>
<protein>
    <recommendedName>
        <fullName evidence="3">DUF305 domain-containing protein</fullName>
    </recommendedName>
</protein>
<proteinExistence type="predicted"/>